<name>A0A2X0P5J0_9BASI</name>
<evidence type="ECO:0000313" key="7">
    <source>
        <dbReference type="Proteomes" id="UP000249464"/>
    </source>
</evidence>
<feature type="compositionally biased region" description="Acidic residues" evidence="4">
    <location>
        <begin position="698"/>
        <end position="707"/>
    </location>
</feature>
<feature type="compositionally biased region" description="Acidic residues" evidence="4">
    <location>
        <begin position="568"/>
        <end position="580"/>
    </location>
</feature>
<feature type="compositionally biased region" description="Polar residues" evidence="4">
    <location>
        <begin position="208"/>
        <end position="220"/>
    </location>
</feature>
<evidence type="ECO:0000256" key="1">
    <source>
        <dbReference type="ARBA" id="ARBA00010845"/>
    </source>
</evidence>
<feature type="compositionally biased region" description="Polar residues" evidence="4">
    <location>
        <begin position="662"/>
        <end position="672"/>
    </location>
</feature>
<feature type="compositionally biased region" description="Acidic residues" evidence="4">
    <location>
        <begin position="522"/>
        <end position="538"/>
    </location>
</feature>
<feature type="compositionally biased region" description="Low complexity" evidence="4">
    <location>
        <begin position="305"/>
        <end position="315"/>
    </location>
</feature>
<feature type="coiled-coil region" evidence="3">
    <location>
        <begin position="70"/>
        <end position="97"/>
    </location>
</feature>
<feature type="compositionally biased region" description="Low complexity" evidence="4">
    <location>
        <begin position="189"/>
        <end position="207"/>
    </location>
</feature>
<dbReference type="Pfam" id="PF07557">
    <property type="entry name" value="Shugoshin_C"/>
    <property type="match status" value="1"/>
</dbReference>
<feature type="region of interest" description="Disordered" evidence="4">
    <location>
        <begin position="158"/>
        <end position="453"/>
    </location>
</feature>
<dbReference type="InterPro" id="IPR011515">
    <property type="entry name" value="Shugoshin_C"/>
</dbReference>
<feature type="compositionally biased region" description="Low complexity" evidence="4">
    <location>
        <begin position="424"/>
        <end position="438"/>
    </location>
</feature>
<feature type="compositionally biased region" description="Low complexity" evidence="4">
    <location>
        <begin position="394"/>
        <end position="405"/>
    </location>
</feature>
<dbReference type="GO" id="GO:0000775">
    <property type="term" value="C:chromosome, centromeric region"/>
    <property type="evidence" value="ECO:0007669"/>
    <property type="project" value="InterPro"/>
</dbReference>
<feature type="compositionally biased region" description="Acidic residues" evidence="4">
    <location>
        <begin position="254"/>
        <end position="263"/>
    </location>
</feature>
<feature type="domain" description="Shugoshin C-terminal" evidence="5">
    <location>
        <begin position="626"/>
        <end position="645"/>
    </location>
</feature>
<comment type="similarity">
    <text evidence="1">Belongs to the shugoshin family.</text>
</comment>
<keyword evidence="3" id="KW-0175">Coiled coil</keyword>
<evidence type="ECO:0000256" key="2">
    <source>
        <dbReference type="ARBA" id="ARBA00022829"/>
    </source>
</evidence>
<keyword evidence="7" id="KW-1185">Reference proteome</keyword>
<feature type="compositionally biased region" description="Polar residues" evidence="4">
    <location>
        <begin position="588"/>
        <end position="613"/>
    </location>
</feature>
<dbReference type="AlphaFoldDB" id="A0A2X0P5J0"/>
<feature type="compositionally biased region" description="Polar residues" evidence="4">
    <location>
        <begin position="406"/>
        <end position="415"/>
    </location>
</feature>
<dbReference type="GO" id="GO:0045132">
    <property type="term" value="P:meiotic chromosome segregation"/>
    <property type="evidence" value="ECO:0007669"/>
    <property type="project" value="InterPro"/>
</dbReference>
<evidence type="ECO:0000256" key="3">
    <source>
        <dbReference type="SAM" id="Coils"/>
    </source>
</evidence>
<dbReference type="Proteomes" id="UP000249464">
    <property type="component" value="Unassembled WGS sequence"/>
</dbReference>
<protein>
    <submittedName>
        <fullName evidence="6">BQ5605_C005g03223 protein</fullName>
    </submittedName>
</protein>
<evidence type="ECO:0000313" key="6">
    <source>
        <dbReference type="EMBL" id="SGY72877.1"/>
    </source>
</evidence>
<evidence type="ECO:0000259" key="5">
    <source>
        <dbReference type="Pfam" id="PF07557"/>
    </source>
</evidence>
<proteinExistence type="inferred from homology"/>
<feature type="compositionally biased region" description="Polar residues" evidence="4">
    <location>
        <begin position="158"/>
        <end position="167"/>
    </location>
</feature>
<feature type="compositionally biased region" description="Polar residues" evidence="4">
    <location>
        <begin position="316"/>
        <end position="333"/>
    </location>
</feature>
<reference evidence="6 7" key="1">
    <citation type="submission" date="2016-11" db="EMBL/GenBank/DDBJ databases">
        <authorList>
            <person name="Jaros S."/>
            <person name="Januszkiewicz K."/>
            <person name="Wedrychowicz H."/>
        </authorList>
    </citation>
    <scope>NUCLEOTIDE SEQUENCE [LARGE SCALE GENOMIC DNA]</scope>
</reference>
<organism evidence="6 7">
    <name type="scientific">Microbotryum silenes-dioicae</name>
    <dbReference type="NCBI Taxonomy" id="796604"/>
    <lineage>
        <taxon>Eukaryota</taxon>
        <taxon>Fungi</taxon>
        <taxon>Dikarya</taxon>
        <taxon>Basidiomycota</taxon>
        <taxon>Pucciniomycotina</taxon>
        <taxon>Microbotryomycetes</taxon>
        <taxon>Microbotryales</taxon>
        <taxon>Microbotryaceae</taxon>
        <taxon>Microbotryum</taxon>
    </lineage>
</organism>
<feature type="compositionally biased region" description="Low complexity" evidence="4">
    <location>
        <begin position="345"/>
        <end position="357"/>
    </location>
</feature>
<feature type="region of interest" description="Disordered" evidence="4">
    <location>
        <begin position="482"/>
        <end position="738"/>
    </location>
</feature>
<gene>
    <name evidence="6" type="primary">BQ5605_C005g03223</name>
    <name evidence="6" type="ORF">BQ5605_C005G03223</name>
</gene>
<accession>A0A2X0P5J0</accession>
<evidence type="ECO:0000256" key="4">
    <source>
        <dbReference type="SAM" id="MobiDB-lite"/>
    </source>
</evidence>
<dbReference type="GO" id="GO:0005634">
    <property type="term" value="C:nucleus"/>
    <property type="evidence" value="ECO:0007669"/>
    <property type="project" value="InterPro"/>
</dbReference>
<feature type="compositionally biased region" description="Gly residues" evidence="4">
    <location>
        <begin position="719"/>
        <end position="729"/>
    </location>
</feature>
<feature type="compositionally biased region" description="Pro residues" evidence="4">
    <location>
        <begin position="291"/>
        <end position="304"/>
    </location>
</feature>
<sequence>MTTRRLSGASSAGNNGMGPMIEAYDAFKKKHMQQNKEIIHKNSILSKSNSELERTVTSLRAERLALKGTLFHLECENSNLRMRLQQTERQLNEAREAVSAGISPWDHEQLQVGLPHRLCTLSSPRMLSLIIRWCRQMTQRLYVNALAALQALGNGLPSCSSPMSDGATSDVPCSPPPIPSSTVLHPRLSTVTESPPTPSASSSSSSSGDANRNVTVSRRGSTAGRAPRPSSIILQRNPDLSHISEGGEQSHFNDDEEDDSGDEEQMKSAWKGTLLDGLREEPRAPASPSVSRPPTPIFVPPPISSPLSAPLSPHSETSTTTYSSQLFASTSAPTARPLPSKARATHSAPPAARSAHANTSSFSQQKPARRVSGIVKAPTPEPQPGQLGAVRSDAPAATTPASTTTGVTGKRTSIVGQLGRKSVSTSSLAATTSLTSSSGAKKATEEEDYWSDRKTLLKLESLGPKEMLAIVGSRRKTSTLAAVEANLSSSNKDTSTTSSTSEDDERVGESISTQTQQKRYEDEENSYEVDEQSSDEEFVPSKKLVEAALGKARGKRRATRAGSQEVAQEVEQEQDYDYEQDGNFGSAPVSSASQPRAMPSSSAPPVLQSNTMLANGGHEEGDAGGRRARKSVNYALPKLNTKMRRPEDYVPVTNSHPRKSSRPSVATVSGATSHILRTKSSLTSLRGRASMANSENEAMSDLDEEESSLAGRNEKEGVSKGGNGSGGGVTARRHTLMA</sequence>
<keyword evidence="2" id="KW-0159">Chromosome partition</keyword>
<dbReference type="EMBL" id="FQNC01000047">
    <property type="protein sequence ID" value="SGY72877.1"/>
    <property type="molecule type" value="Genomic_DNA"/>
</dbReference>
<feature type="compositionally biased region" description="Low complexity" evidence="4">
    <location>
        <begin position="488"/>
        <end position="500"/>
    </location>
</feature>